<evidence type="ECO:0000256" key="8">
    <source>
        <dbReference type="ARBA" id="ARBA00023098"/>
    </source>
</evidence>
<dbReference type="GO" id="GO:0005789">
    <property type="term" value="C:endoplasmic reticulum membrane"/>
    <property type="evidence" value="ECO:0007669"/>
    <property type="project" value="TreeGrafter"/>
</dbReference>
<evidence type="ECO:0000256" key="9">
    <source>
        <dbReference type="ARBA" id="ARBA00023136"/>
    </source>
</evidence>
<evidence type="ECO:0000256" key="12">
    <source>
        <dbReference type="RuleBase" id="RU361115"/>
    </source>
</evidence>
<accession>A0A0N0DTA9</accession>
<feature type="transmembrane region" description="Helical" evidence="12">
    <location>
        <begin position="172"/>
        <end position="193"/>
    </location>
</feature>
<proteinExistence type="inferred from homology"/>
<dbReference type="EMBL" id="LGTL01000017">
    <property type="protein sequence ID" value="KPA77242.1"/>
    <property type="molecule type" value="Genomic_DNA"/>
</dbReference>
<comment type="catalytic activity">
    <reaction evidence="12">
        <text>an acyl-CoA + malonyl-CoA + H(+) = a 3-oxoacyl-CoA + CO2 + CoA</text>
        <dbReference type="Rhea" id="RHEA:50252"/>
        <dbReference type="ChEBI" id="CHEBI:15378"/>
        <dbReference type="ChEBI" id="CHEBI:16526"/>
        <dbReference type="ChEBI" id="CHEBI:57287"/>
        <dbReference type="ChEBI" id="CHEBI:57384"/>
        <dbReference type="ChEBI" id="CHEBI:58342"/>
        <dbReference type="ChEBI" id="CHEBI:90726"/>
    </reaction>
    <physiologicalReaction direction="left-to-right" evidence="12">
        <dbReference type="Rhea" id="RHEA:50253"/>
    </physiologicalReaction>
</comment>
<feature type="transmembrane region" description="Helical" evidence="12">
    <location>
        <begin position="205"/>
        <end position="229"/>
    </location>
</feature>
<dbReference type="GO" id="GO:0034625">
    <property type="term" value="P:fatty acid elongation, monounsaturated fatty acid"/>
    <property type="evidence" value="ECO:0007669"/>
    <property type="project" value="TreeGrafter"/>
</dbReference>
<dbReference type="OMA" id="HEFCARD"/>
<evidence type="ECO:0000256" key="1">
    <source>
        <dbReference type="ARBA" id="ARBA00004141"/>
    </source>
</evidence>
<dbReference type="RefSeq" id="XP_015655680.1">
    <property type="nucleotide sequence ID" value="XM_015805674.1"/>
</dbReference>
<keyword evidence="4 12" id="KW-0808">Transferase</keyword>
<evidence type="ECO:0000256" key="11">
    <source>
        <dbReference type="ARBA" id="ARBA00044291"/>
    </source>
</evidence>
<name>A0A0N0DTA9_LEPPY</name>
<comment type="subcellular location">
    <subcellularLocation>
        <location evidence="1">Membrane</location>
        <topology evidence="1">Multi-pass membrane protein</topology>
    </subcellularLocation>
</comment>
<keyword evidence="7 12" id="KW-1133">Transmembrane helix</keyword>
<evidence type="ECO:0000256" key="3">
    <source>
        <dbReference type="ARBA" id="ARBA00022516"/>
    </source>
</evidence>
<dbReference type="VEuPathDB" id="TriTrypDB:LpyrH10_17_0760"/>
<dbReference type="EC" id="2.3.1.-" evidence="12"/>
<sequence length="289" mass="32229">MQWIDSWGAANYDGYAYKAWLIYHTDYAIYIAGLYLALVFRAPPLVAKYVYGGEGVQRTGEKPAWPRCPWICWNLLLSAFSFYGASHVVPVLLHHVRRDGLRSTLCTLHPEEYYRGPTGMAMGLFALSKGAEFGDTVFLLLSGRRRLPFLQWFHPVTTFLYCWHAYAVGSGVLTVAAALNYSVHTVMYLYFAVAEVGLKSLVRSFAMYITLAQITQMAVGLLLIAFVTYEKYLDYAVGRPDADPAACAGTPWDAVRVQILIAAANLVPFTQLFLGAYVFKRPDAASTKA</sequence>
<keyword evidence="9 12" id="KW-0472">Membrane</keyword>
<feature type="transmembrane region" description="Helical" evidence="12">
    <location>
        <begin position="27"/>
        <end position="51"/>
    </location>
</feature>
<dbReference type="GO" id="GO:0034626">
    <property type="term" value="P:fatty acid elongation, polyunsaturated fatty acid"/>
    <property type="evidence" value="ECO:0007669"/>
    <property type="project" value="TreeGrafter"/>
</dbReference>
<evidence type="ECO:0000256" key="2">
    <source>
        <dbReference type="ARBA" id="ARBA00007263"/>
    </source>
</evidence>
<dbReference type="PANTHER" id="PTHR11157">
    <property type="entry name" value="FATTY ACID ACYL TRANSFERASE-RELATED"/>
    <property type="match status" value="1"/>
</dbReference>
<protein>
    <recommendedName>
        <fullName evidence="11 12">Elongation of fatty acids protein</fullName>
        <ecNumber evidence="12">2.3.1.-</ecNumber>
    </recommendedName>
</protein>
<keyword evidence="3 12" id="KW-0444">Lipid biosynthesis</keyword>
<comment type="similarity">
    <text evidence="2 12">Belongs to the ELO family.</text>
</comment>
<evidence type="ECO:0000256" key="6">
    <source>
        <dbReference type="ARBA" id="ARBA00022832"/>
    </source>
</evidence>
<dbReference type="Proteomes" id="UP000037923">
    <property type="component" value="Unassembled WGS sequence"/>
</dbReference>
<dbReference type="OrthoDB" id="10259681at2759"/>
<keyword evidence="8 12" id="KW-0443">Lipid metabolism</keyword>
<dbReference type="GO" id="GO:0042761">
    <property type="term" value="P:very long-chain fatty acid biosynthetic process"/>
    <property type="evidence" value="ECO:0007669"/>
    <property type="project" value="TreeGrafter"/>
</dbReference>
<dbReference type="AlphaFoldDB" id="A0A0N0DTA9"/>
<evidence type="ECO:0000256" key="7">
    <source>
        <dbReference type="ARBA" id="ARBA00022989"/>
    </source>
</evidence>
<dbReference type="GO" id="GO:0030148">
    <property type="term" value="P:sphingolipid biosynthetic process"/>
    <property type="evidence" value="ECO:0007669"/>
    <property type="project" value="TreeGrafter"/>
</dbReference>
<evidence type="ECO:0000256" key="5">
    <source>
        <dbReference type="ARBA" id="ARBA00022692"/>
    </source>
</evidence>
<organism evidence="13 14">
    <name type="scientific">Leptomonas pyrrhocoris</name>
    <name type="common">Firebug parasite</name>
    <dbReference type="NCBI Taxonomy" id="157538"/>
    <lineage>
        <taxon>Eukaryota</taxon>
        <taxon>Discoba</taxon>
        <taxon>Euglenozoa</taxon>
        <taxon>Kinetoplastea</taxon>
        <taxon>Metakinetoplastina</taxon>
        <taxon>Trypanosomatida</taxon>
        <taxon>Trypanosomatidae</taxon>
        <taxon>Leishmaniinae</taxon>
        <taxon>Leptomonas</taxon>
    </lineage>
</organism>
<evidence type="ECO:0000256" key="10">
    <source>
        <dbReference type="ARBA" id="ARBA00023160"/>
    </source>
</evidence>
<reference evidence="13 14" key="1">
    <citation type="submission" date="2015-07" db="EMBL/GenBank/DDBJ databases">
        <title>High-quality genome of monoxenous trypanosomatid Leptomonas pyrrhocoris.</title>
        <authorList>
            <person name="Flegontov P."/>
            <person name="Butenko A."/>
            <person name="Firsov S."/>
            <person name="Vlcek C."/>
            <person name="Logacheva M.D."/>
            <person name="Field M."/>
            <person name="Filatov D."/>
            <person name="Flegontova O."/>
            <person name="Gerasimov E."/>
            <person name="Jackson A.P."/>
            <person name="Kelly S."/>
            <person name="Opperdoes F."/>
            <person name="O'Reilly A."/>
            <person name="Votypka J."/>
            <person name="Yurchenko V."/>
            <person name="Lukes J."/>
        </authorList>
    </citation>
    <scope>NUCLEOTIDE SEQUENCE [LARGE SCALE GENOMIC DNA]</scope>
    <source>
        <strain evidence="13">H10</strain>
    </source>
</reference>
<evidence type="ECO:0000313" key="14">
    <source>
        <dbReference type="Proteomes" id="UP000037923"/>
    </source>
</evidence>
<dbReference type="PANTHER" id="PTHR11157:SF105">
    <property type="entry name" value="ELONGATION OF FATTY ACIDS PROTEIN"/>
    <property type="match status" value="1"/>
</dbReference>
<dbReference type="EMBL" id="LGTL01000017">
    <property type="protein sequence ID" value="KPA77241.1"/>
    <property type="molecule type" value="Genomic_DNA"/>
</dbReference>
<feature type="transmembrane region" description="Helical" evidence="12">
    <location>
        <begin position="259"/>
        <end position="279"/>
    </location>
</feature>
<dbReference type="RefSeq" id="XP_015655681.1">
    <property type="nucleotide sequence ID" value="XM_015805675.1"/>
</dbReference>
<gene>
    <name evidence="13" type="ORF">ABB37_07144</name>
</gene>
<evidence type="ECO:0000313" key="13">
    <source>
        <dbReference type="EMBL" id="KPA77242.1"/>
    </source>
</evidence>
<keyword evidence="14" id="KW-1185">Reference proteome</keyword>
<comment type="caution">
    <text evidence="13">The sequence shown here is derived from an EMBL/GenBank/DDBJ whole genome shotgun (WGS) entry which is preliminary data.</text>
</comment>
<keyword evidence="10 12" id="KW-0275">Fatty acid biosynthesis</keyword>
<dbReference type="InterPro" id="IPR002076">
    <property type="entry name" value="ELO_fam"/>
</dbReference>
<keyword evidence="6 12" id="KW-0276">Fatty acid metabolism</keyword>
<dbReference type="GeneID" id="26907430"/>
<dbReference type="GO" id="GO:0019367">
    <property type="term" value="P:fatty acid elongation, saturated fatty acid"/>
    <property type="evidence" value="ECO:0007669"/>
    <property type="project" value="TreeGrafter"/>
</dbReference>
<dbReference type="GO" id="GO:0009922">
    <property type="term" value="F:fatty acid elongase activity"/>
    <property type="evidence" value="ECO:0007669"/>
    <property type="project" value="InterPro"/>
</dbReference>
<keyword evidence="5 12" id="KW-0812">Transmembrane</keyword>
<dbReference type="Pfam" id="PF01151">
    <property type="entry name" value="ELO"/>
    <property type="match status" value="1"/>
</dbReference>
<evidence type="ECO:0000256" key="4">
    <source>
        <dbReference type="ARBA" id="ARBA00022679"/>
    </source>
</evidence>
<feature type="transmembrane region" description="Helical" evidence="12">
    <location>
        <begin position="71"/>
        <end position="93"/>
    </location>
</feature>